<dbReference type="InterPro" id="IPR001619">
    <property type="entry name" value="Sec1-like"/>
</dbReference>
<dbReference type="InterPro" id="IPR036045">
    <property type="entry name" value="Sec1-like_sf"/>
</dbReference>
<dbReference type="GO" id="GO:0016192">
    <property type="term" value="P:vesicle-mediated transport"/>
    <property type="evidence" value="ECO:0007669"/>
    <property type="project" value="InterPro"/>
</dbReference>
<evidence type="ECO:0000256" key="1">
    <source>
        <dbReference type="ARBA" id="ARBA00009884"/>
    </source>
</evidence>
<dbReference type="AlphaFoldDB" id="A0A401Q8G6"/>
<sequence length="45" mass="5024">AIVFVVGGGNYIEYQNLVDYTKNKPGKHVLYGCSELFNAGQFLKQ</sequence>
<reference evidence="3 4" key="1">
    <citation type="journal article" date="2018" name="Nat. Ecol. Evol.">
        <title>Shark genomes provide insights into elasmobranch evolution and the origin of vertebrates.</title>
        <authorList>
            <person name="Hara Y"/>
            <person name="Yamaguchi K"/>
            <person name="Onimaru K"/>
            <person name="Kadota M"/>
            <person name="Koyanagi M"/>
            <person name="Keeley SD"/>
            <person name="Tatsumi K"/>
            <person name="Tanaka K"/>
            <person name="Motone F"/>
            <person name="Kageyama Y"/>
            <person name="Nozu R"/>
            <person name="Adachi N"/>
            <person name="Nishimura O"/>
            <person name="Nakagawa R"/>
            <person name="Tanegashima C"/>
            <person name="Kiyatake I"/>
            <person name="Matsumoto R"/>
            <person name="Murakumo K"/>
            <person name="Nishida K"/>
            <person name="Terakita A"/>
            <person name="Kuratani S"/>
            <person name="Sato K"/>
            <person name="Hyodo S Kuraku.S."/>
        </authorList>
    </citation>
    <scope>NUCLEOTIDE SEQUENCE [LARGE SCALE GENOMIC DNA]</scope>
</reference>
<dbReference type="InterPro" id="IPR027482">
    <property type="entry name" value="Sec1-like_dom2"/>
</dbReference>
<organism evidence="3 4">
    <name type="scientific">Scyliorhinus torazame</name>
    <name type="common">Cloudy catshark</name>
    <name type="synonym">Catulus torazame</name>
    <dbReference type="NCBI Taxonomy" id="75743"/>
    <lineage>
        <taxon>Eukaryota</taxon>
        <taxon>Metazoa</taxon>
        <taxon>Chordata</taxon>
        <taxon>Craniata</taxon>
        <taxon>Vertebrata</taxon>
        <taxon>Chondrichthyes</taxon>
        <taxon>Elasmobranchii</taxon>
        <taxon>Galeomorphii</taxon>
        <taxon>Galeoidea</taxon>
        <taxon>Carcharhiniformes</taxon>
        <taxon>Scyliorhinidae</taxon>
        <taxon>Scyliorhinus</taxon>
    </lineage>
</organism>
<comment type="similarity">
    <text evidence="1">Belongs to the STXBP/unc-18/SEC1 family.</text>
</comment>
<protein>
    <submittedName>
        <fullName evidence="3">Uncharacterized protein</fullName>
    </submittedName>
</protein>
<accession>A0A401Q8G6</accession>
<dbReference type="Pfam" id="PF00995">
    <property type="entry name" value="Sec1"/>
    <property type="match status" value="1"/>
</dbReference>
<dbReference type="Gene3D" id="3.40.50.1910">
    <property type="match status" value="1"/>
</dbReference>
<proteinExistence type="inferred from homology"/>
<keyword evidence="2" id="KW-0813">Transport</keyword>
<dbReference type="STRING" id="75743.A0A401Q8G6"/>
<feature type="non-terminal residue" evidence="3">
    <location>
        <position position="1"/>
    </location>
</feature>
<evidence type="ECO:0000256" key="2">
    <source>
        <dbReference type="ARBA" id="ARBA00022927"/>
    </source>
</evidence>
<dbReference type="GO" id="GO:0015031">
    <property type="term" value="P:protein transport"/>
    <property type="evidence" value="ECO:0007669"/>
    <property type="project" value="UniProtKB-KW"/>
</dbReference>
<gene>
    <name evidence="3" type="ORF">scyTo_0022217</name>
</gene>
<comment type="caution">
    <text evidence="3">The sequence shown here is derived from an EMBL/GenBank/DDBJ whole genome shotgun (WGS) entry which is preliminary data.</text>
</comment>
<keyword evidence="4" id="KW-1185">Reference proteome</keyword>
<feature type="non-terminal residue" evidence="3">
    <location>
        <position position="45"/>
    </location>
</feature>
<keyword evidence="2" id="KW-0653">Protein transport</keyword>
<evidence type="ECO:0000313" key="4">
    <source>
        <dbReference type="Proteomes" id="UP000288216"/>
    </source>
</evidence>
<name>A0A401Q8G6_SCYTO</name>
<dbReference type="Proteomes" id="UP000288216">
    <property type="component" value="Unassembled WGS sequence"/>
</dbReference>
<dbReference type="EMBL" id="BFAA01021659">
    <property type="protein sequence ID" value="GCB81679.1"/>
    <property type="molecule type" value="Genomic_DNA"/>
</dbReference>
<dbReference type="OrthoDB" id="8759646at2759"/>
<evidence type="ECO:0000313" key="3">
    <source>
        <dbReference type="EMBL" id="GCB81679.1"/>
    </source>
</evidence>
<dbReference type="SUPFAM" id="SSF56815">
    <property type="entry name" value="Sec1/munc18-like (SM) proteins"/>
    <property type="match status" value="1"/>
</dbReference>